<dbReference type="PROSITE" id="PS51318">
    <property type="entry name" value="TAT"/>
    <property type="match status" value="1"/>
</dbReference>
<feature type="signal peptide" evidence="1">
    <location>
        <begin position="1"/>
        <end position="26"/>
    </location>
</feature>
<reference evidence="2" key="1">
    <citation type="journal article" date="2014" name="Int. J. Syst. Evol. Microbiol.">
        <title>Complete genome sequence of Corynebacterium casei LMG S-19264T (=DSM 44701T), isolated from a smear-ripened cheese.</title>
        <authorList>
            <consortium name="US DOE Joint Genome Institute (JGI-PGF)"/>
            <person name="Walter F."/>
            <person name="Albersmeier A."/>
            <person name="Kalinowski J."/>
            <person name="Ruckert C."/>
        </authorList>
    </citation>
    <scope>NUCLEOTIDE SEQUENCE</scope>
    <source>
        <strain evidence="2">CGMCC 4.7403</strain>
    </source>
</reference>
<evidence type="ECO:0000313" key="2">
    <source>
        <dbReference type="EMBL" id="GHE30263.1"/>
    </source>
</evidence>
<reference evidence="2" key="2">
    <citation type="submission" date="2020-09" db="EMBL/GenBank/DDBJ databases">
        <authorList>
            <person name="Sun Q."/>
            <person name="Zhou Y."/>
        </authorList>
    </citation>
    <scope>NUCLEOTIDE SEQUENCE</scope>
    <source>
        <strain evidence="2">CGMCC 4.7403</strain>
    </source>
</reference>
<feature type="chain" id="PRO_5039438551" evidence="1">
    <location>
        <begin position="27"/>
        <end position="158"/>
    </location>
</feature>
<name>A0A919DAX8_9ACTN</name>
<dbReference type="AlphaFoldDB" id="A0A919DAX8"/>
<accession>A0A919DAX8</accession>
<dbReference type="Proteomes" id="UP000603227">
    <property type="component" value="Unassembled WGS sequence"/>
</dbReference>
<keyword evidence="3" id="KW-1185">Reference proteome</keyword>
<proteinExistence type="predicted"/>
<evidence type="ECO:0000256" key="1">
    <source>
        <dbReference type="SAM" id="SignalP"/>
    </source>
</evidence>
<dbReference type="RefSeq" id="WP_157873216.1">
    <property type="nucleotide sequence ID" value="NZ_BNAT01000016.1"/>
</dbReference>
<gene>
    <name evidence="2" type="ORF">GCM10017771_46390</name>
</gene>
<dbReference type="EMBL" id="BNAT01000016">
    <property type="protein sequence ID" value="GHE30263.1"/>
    <property type="molecule type" value="Genomic_DNA"/>
</dbReference>
<keyword evidence="1" id="KW-0732">Signal</keyword>
<evidence type="ECO:0000313" key="3">
    <source>
        <dbReference type="Proteomes" id="UP000603227"/>
    </source>
</evidence>
<organism evidence="2 3">
    <name type="scientific">Streptomyces capitiformicae</name>
    <dbReference type="NCBI Taxonomy" id="2014920"/>
    <lineage>
        <taxon>Bacteria</taxon>
        <taxon>Bacillati</taxon>
        <taxon>Actinomycetota</taxon>
        <taxon>Actinomycetes</taxon>
        <taxon>Kitasatosporales</taxon>
        <taxon>Streptomycetaceae</taxon>
        <taxon>Streptomyces</taxon>
    </lineage>
</organism>
<comment type="caution">
    <text evidence="2">The sequence shown here is derived from an EMBL/GenBank/DDBJ whole genome shotgun (WGS) entry which is preliminary data.</text>
</comment>
<sequence length="158" mass="16793">MRTTTRRRRLAAALVAAAATATVSLASPVAAYADDESATSTSATSQEQYQTLDDVAQQYHPLGVYTADDGSLTMLALPADTPPADGDQLESKFPAGMNVLGYISQFTKDEEQQLEQEVTAKGWIADNTVDYSVGVSYDAKNDVVLVDTDAPESTPVLV</sequence>
<dbReference type="InterPro" id="IPR006311">
    <property type="entry name" value="TAT_signal"/>
</dbReference>
<protein>
    <submittedName>
        <fullName evidence="2">Uncharacterized protein</fullName>
    </submittedName>
</protein>